<dbReference type="SUPFAM" id="SSF51735">
    <property type="entry name" value="NAD(P)-binding Rossmann-fold domains"/>
    <property type="match status" value="1"/>
</dbReference>
<dbReference type="AlphaFoldDB" id="A0A919JAU0"/>
<dbReference type="PANTHER" id="PTHR43639">
    <property type="entry name" value="OXIDOREDUCTASE, SHORT-CHAIN DEHYDROGENASE/REDUCTASE FAMILY (AFU_ORTHOLOGUE AFUA_5G02870)"/>
    <property type="match status" value="1"/>
</dbReference>
<dbReference type="GO" id="GO:0016491">
    <property type="term" value="F:oxidoreductase activity"/>
    <property type="evidence" value="ECO:0007669"/>
    <property type="project" value="UniProtKB-KW"/>
</dbReference>
<reference evidence="3" key="1">
    <citation type="submission" date="2021-01" db="EMBL/GenBank/DDBJ databases">
        <title>Whole genome shotgun sequence of Actinoplanes ferrugineus NBRC 15555.</title>
        <authorList>
            <person name="Komaki H."/>
            <person name="Tamura T."/>
        </authorList>
    </citation>
    <scope>NUCLEOTIDE SEQUENCE</scope>
    <source>
        <strain evidence="3">NBRC 15555</strain>
    </source>
</reference>
<dbReference type="RefSeq" id="WP_203822584.1">
    <property type="nucleotide sequence ID" value="NZ_BAAABP010000012.1"/>
</dbReference>
<organism evidence="3 4">
    <name type="scientific">Paractinoplanes ferrugineus</name>
    <dbReference type="NCBI Taxonomy" id="113564"/>
    <lineage>
        <taxon>Bacteria</taxon>
        <taxon>Bacillati</taxon>
        <taxon>Actinomycetota</taxon>
        <taxon>Actinomycetes</taxon>
        <taxon>Micromonosporales</taxon>
        <taxon>Micromonosporaceae</taxon>
        <taxon>Paractinoplanes</taxon>
    </lineage>
</organism>
<keyword evidence="4" id="KW-1185">Reference proteome</keyword>
<protein>
    <submittedName>
        <fullName evidence="3">Beta-ketoacyl-ACP reductase</fullName>
    </submittedName>
</protein>
<dbReference type="InterPro" id="IPR002347">
    <property type="entry name" value="SDR_fam"/>
</dbReference>
<comment type="caution">
    <text evidence="3">The sequence shown here is derived from an EMBL/GenBank/DDBJ whole genome shotgun (WGS) entry which is preliminary data.</text>
</comment>
<dbReference type="Proteomes" id="UP000598174">
    <property type="component" value="Unassembled WGS sequence"/>
</dbReference>
<name>A0A919JAU0_9ACTN</name>
<dbReference type="FunFam" id="3.40.50.720:FF:000084">
    <property type="entry name" value="Short-chain dehydrogenase reductase"/>
    <property type="match status" value="1"/>
</dbReference>
<comment type="similarity">
    <text evidence="1">Belongs to the short-chain dehydrogenases/reductases (SDR) family.</text>
</comment>
<evidence type="ECO:0000313" key="4">
    <source>
        <dbReference type="Proteomes" id="UP000598174"/>
    </source>
</evidence>
<evidence type="ECO:0000256" key="2">
    <source>
        <dbReference type="ARBA" id="ARBA00023002"/>
    </source>
</evidence>
<dbReference type="Pfam" id="PF13561">
    <property type="entry name" value="adh_short_C2"/>
    <property type="match status" value="1"/>
</dbReference>
<accession>A0A919JAU0</accession>
<keyword evidence="2" id="KW-0560">Oxidoreductase</keyword>
<dbReference type="PANTHER" id="PTHR43639:SF1">
    <property type="entry name" value="SHORT-CHAIN DEHYDROGENASE_REDUCTASE FAMILY PROTEIN"/>
    <property type="match status" value="1"/>
</dbReference>
<evidence type="ECO:0000313" key="3">
    <source>
        <dbReference type="EMBL" id="GIE16243.1"/>
    </source>
</evidence>
<dbReference type="InterPro" id="IPR036291">
    <property type="entry name" value="NAD(P)-bd_dom_sf"/>
</dbReference>
<gene>
    <name evidence="3" type="ORF">Afe05nite_80830</name>
</gene>
<evidence type="ECO:0000256" key="1">
    <source>
        <dbReference type="ARBA" id="ARBA00006484"/>
    </source>
</evidence>
<sequence length="256" mass="26133">MPEQDYRGTVALITGGSDGIGADTARQMAARGAAVAVNFHTGEGKAKELVDTIVAAGGKAIAVGADVTDAEQVAAMVAETVTRLGPIDVLVLNATGLYGRDVPFLPFAQVSWSYLERTVTRQMQSLFFPLQTVLPAMIERGSGSVVAVGAALSRTPSAGLLAISMAKAALEALVKSLAREVGPMGVRVNGVGPGFILSAATAEAPEFLVQAAAERAALRRNGVPADVASAITYLASPQASYLTGSYVLVDGGTAMV</sequence>
<dbReference type="Gene3D" id="3.40.50.720">
    <property type="entry name" value="NAD(P)-binding Rossmann-like Domain"/>
    <property type="match status" value="1"/>
</dbReference>
<dbReference type="EMBL" id="BOMM01000080">
    <property type="protein sequence ID" value="GIE16243.1"/>
    <property type="molecule type" value="Genomic_DNA"/>
</dbReference>
<proteinExistence type="inferred from homology"/>
<dbReference type="PRINTS" id="PR00081">
    <property type="entry name" value="GDHRDH"/>
</dbReference>